<evidence type="ECO:0000256" key="6">
    <source>
        <dbReference type="ARBA" id="ARBA00023180"/>
    </source>
</evidence>
<feature type="transmembrane region" description="Helical" evidence="7">
    <location>
        <begin position="378"/>
        <end position="398"/>
    </location>
</feature>
<feature type="transmembrane region" description="Helical" evidence="7">
    <location>
        <begin position="410"/>
        <end position="431"/>
    </location>
</feature>
<evidence type="ECO:0000256" key="2">
    <source>
        <dbReference type="ARBA" id="ARBA00008335"/>
    </source>
</evidence>
<feature type="transmembrane region" description="Helical" evidence="7">
    <location>
        <begin position="351"/>
        <end position="372"/>
    </location>
</feature>
<keyword evidence="4 7" id="KW-1133">Transmembrane helix</keyword>
<evidence type="ECO:0000256" key="3">
    <source>
        <dbReference type="ARBA" id="ARBA00022692"/>
    </source>
</evidence>
<feature type="transmembrane region" description="Helical" evidence="7">
    <location>
        <begin position="43"/>
        <end position="64"/>
    </location>
</feature>
<feature type="transmembrane region" description="Helical" evidence="7">
    <location>
        <begin position="137"/>
        <end position="163"/>
    </location>
</feature>
<evidence type="ECO:0000256" key="4">
    <source>
        <dbReference type="ARBA" id="ARBA00022989"/>
    </source>
</evidence>
<dbReference type="Gene3D" id="1.20.1250.20">
    <property type="entry name" value="MFS general substrate transporter like domains"/>
    <property type="match status" value="1"/>
</dbReference>
<reference evidence="10" key="1">
    <citation type="journal article" date="2014" name="Genome Announc.">
        <title>Genome sequence and annotation of Acremonium chrysogenum, producer of the beta-lactam antibiotic cephalosporin C.</title>
        <authorList>
            <person name="Terfehr D."/>
            <person name="Dahlmann T.A."/>
            <person name="Specht T."/>
            <person name="Zadra I."/>
            <person name="Kuernsteiner H."/>
            <person name="Kueck U."/>
        </authorList>
    </citation>
    <scope>NUCLEOTIDE SEQUENCE [LARGE SCALE GENOMIC DNA]</scope>
    <source>
        <strain evidence="10">ATCC 11550 / CBS 779.69 / DSM 880 / IAM 14645 / JCM 23072 / IMI 49137</strain>
    </source>
</reference>
<dbReference type="PANTHER" id="PTHR23502:SF68">
    <property type="entry name" value="MULTIDRUG TRANSPORTER, PUTATIVE (AFU_ORTHOLOGUE AFUA_3G01120)-RELATED"/>
    <property type="match status" value="1"/>
</dbReference>
<feature type="transmembrane region" description="Helical" evidence="7">
    <location>
        <begin position="312"/>
        <end position="330"/>
    </location>
</feature>
<sequence length="482" mass="52225">MVKAEEDSAALEAAIDNGRRHIVDFDGPTDPDNAVNWPAARKWLNVFVLAAMTFIAALGSSIAAPGVNQAIVDFDSTSSILSSLIVSVYNVGLAIGPLIVAPLSEMYGRLIPYHVTNVLFVLFTIGCALSPNLPALVIFRMLAGMEASAVMTIGGATVADLFIQEERGRAMAIWTFGPLMGPAVGPAVGGYLAEAKGWRWVFWVVAIGGGFITGMFFLIARETYPPVLLQRKVNRLRQETGNPLLTSALADTSSRRARISRSVRRPLVLLFRSPIVFLFSVFIAVVFSYQFLLFVTIPSVFGEIYDFSLGQIGLSYLGIAAGLLLGNAIFGQASDRILSKKSGGMELKPEFRLPLMIPGAFCIPMCFFIYGWATYYKLHWMMPICATSLLGIGLNLSLMTIQVYLVDTYTLYSASALAAATILRSLFGAFLPLAGPPLYDALGLGWGNSTLGFIAVALIPVPFLFIRYGEAIRTNPRFQPAL</sequence>
<dbReference type="Proteomes" id="UP000029964">
    <property type="component" value="Unassembled WGS sequence"/>
</dbReference>
<name>A0A086TH13_HAPC1</name>
<feature type="transmembrane region" description="Helical" evidence="7">
    <location>
        <begin position="84"/>
        <end position="103"/>
    </location>
</feature>
<keyword evidence="10" id="KW-1185">Reference proteome</keyword>
<feature type="transmembrane region" description="Helical" evidence="7">
    <location>
        <begin position="110"/>
        <end position="131"/>
    </location>
</feature>
<gene>
    <name evidence="9" type="ORF">ACRE_003200</name>
</gene>
<dbReference type="Pfam" id="PF07690">
    <property type="entry name" value="MFS_1"/>
    <property type="match status" value="1"/>
</dbReference>
<feature type="transmembrane region" description="Helical" evidence="7">
    <location>
        <begin position="267"/>
        <end position="292"/>
    </location>
</feature>
<evidence type="ECO:0000256" key="1">
    <source>
        <dbReference type="ARBA" id="ARBA00004141"/>
    </source>
</evidence>
<feature type="domain" description="Major facilitator superfamily (MFS) profile" evidence="8">
    <location>
        <begin position="45"/>
        <end position="472"/>
    </location>
</feature>
<evidence type="ECO:0000259" key="8">
    <source>
        <dbReference type="PROSITE" id="PS50850"/>
    </source>
</evidence>
<dbReference type="InterPro" id="IPR020846">
    <property type="entry name" value="MFS_dom"/>
</dbReference>
<dbReference type="InterPro" id="IPR011701">
    <property type="entry name" value="MFS"/>
</dbReference>
<dbReference type="CDD" id="cd17323">
    <property type="entry name" value="MFS_Tpo1_MDR_like"/>
    <property type="match status" value="1"/>
</dbReference>
<dbReference type="GO" id="GO:0016020">
    <property type="term" value="C:membrane"/>
    <property type="evidence" value="ECO:0007669"/>
    <property type="project" value="UniProtKB-SubCell"/>
</dbReference>
<comment type="caution">
    <text evidence="9">The sequence shown here is derived from an EMBL/GenBank/DDBJ whole genome shotgun (WGS) entry which is preliminary data.</text>
</comment>
<organism evidence="9 10">
    <name type="scientific">Hapsidospora chrysogenum (strain ATCC 11550 / CBS 779.69 / DSM 880 / IAM 14645 / JCM 23072 / IMI 49137)</name>
    <name type="common">Acremonium chrysogenum</name>
    <dbReference type="NCBI Taxonomy" id="857340"/>
    <lineage>
        <taxon>Eukaryota</taxon>
        <taxon>Fungi</taxon>
        <taxon>Dikarya</taxon>
        <taxon>Ascomycota</taxon>
        <taxon>Pezizomycotina</taxon>
        <taxon>Sordariomycetes</taxon>
        <taxon>Hypocreomycetidae</taxon>
        <taxon>Hypocreales</taxon>
        <taxon>Bionectriaceae</taxon>
        <taxon>Hapsidospora</taxon>
    </lineage>
</organism>
<keyword evidence="5 7" id="KW-0472">Membrane</keyword>
<protein>
    <submittedName>
        <fullName evidence="9">Putative transporter-like protein</fullName>
    </submittedName>
</protein>
<dbReference type="PANTHER" id="PTHR23502">
    <property type="entry name" value="MAJOR FACILITATOR SUPERFAMILY"/>
    <property type="match status" value="1"/>
</dbReference>
<feature type="transmembrane region" description="Helical" evidence="7">
    <location>
        <begin position="451"/>
        <end position="469"/>
    </location>
</feature>
<comment type="similarity">
    <text evidence="2">Belongs to the major facilitator superfamily.</text>
</comment>
<comment type="subcellular location">
    <subcellularLocation>
        <location evidence="1">Membrane</location>
        <topology evidence="1">Multi-pass membrane protein</topology>
    </subcellularLocation>
</comment>
<keyword evidence="6" id="KW-0325">Glycoprotein</keyword>
<evidence type="ECO:0000313" key="10">
    <source>
        <dbReference type="Proteomes" id="UP000029964"/>
    </source>
</evidence>
<evidence type="ECO:0000256" key="5">
    <source>
        <dbReference type="ARBA" id="ARBA00023136"/>
    </source>
</evidence>
<dbReference type="OrthoDB" id="5296287at2759"/>
<dbReference type="AlphaFoldDB" id="A0A086TH13"/>
<dbReference type="EMBL" id="JPKY01000002">
    <property type="protein sequence ID" value="KFH48645.1"/>
    <property type="molecule type" value="Genomic_DNA"/>
</dbReference>
<dbReference type="SUPFAM" id="SSF103473">
    <property type="entry name" value="MFS general substrate transporter"/>
    <property type="match status" value="1"/>
</dbReference>
<accession>A0A086TH13</accession>
<dbReference type="FunFam" id="1.20.1250.20:FF:000011">
    <property type="entry name" value="MFS multidrug transporter, putative"/>
    <property type="match status" value="1"/>
</dbReference>
<evidence type="ECO:0000256" key="7">
    <source>
        <dbReference type="SAM" id="Phobius"/>
    </source>
</evidence>
<dbReference type="GO" id="GO:0022857">
    <property type="term" value="F:transmembrane transporter activity"/>
    <property type="evidence" value="ECO:0007669"/>
    <property type="project" value="InterPro"/>
</dbReference>
<keyword evidence="3 7" id="KW-0812">Transmembrane</keyword>
<feature type="transmembrane region" description="Helical" evidence="7">
    <location>
        <begin position="200"/>
        <end position="220"/>
    </location>
</feature>
<dbReference type="HOGENOM" id="CLU_008455_1_1_1"/>
<evidence type="ECO:0000313" key="9">
    <source>
        <dbReference type="EMBL" id="KFH48645.1"/>
    </source>
</evidence>
<dbReference type="PROSITE" id="PS50850">
    <property type="entry name" value="MFS"/>
    <property type="match status" value="1"/>
</dbReference>
<feature type="transmembrane region" description="Helical" evidence="7">
    <location>
        <begin position="170"/>
        <end position="188"/>
    </location>
</feature>
<proteinExistence type="inferred from homology"/>
<dbReference type="InterPro" id="IPR036259">
    <property type="entry name" value="MFS_trans_sf"/>
</dbReference>
<dbReference type="STRING" id="857340.A0A086TH13"/>